<name>A0A6C0FAM4_9ZZZZ</name>
<sequence length="96" mass="11482">MKNYLANTVSNVKKALQSLRDCLYDYYCQRVVLYKEQEQQAREEIILIGIPVHEDYIGYISHPVTTYRTYETYVFYCSIVIRLVTGVKYFIKQHKD</sequence>
<dbReference type="AlphaFoldDB" id="A0A6C0FAM4"/>
<evidence type="ECO:0000313" key="1">
    <source>
        <dbReference type="EMBL" id="QHT38907.1"/>
    </source>
</evidence>
<reference evidence="1" key="1">
    <citation type="journal article" date="2020" name="Nature">
        <title>Giant virus diversity and host interactions through global metagenomics.</title>
        <authorList>
            <person name="Schulz F."/>
            <person name="Roux S."/>
            <person name="Paez-Espino D."/>
            <person name="Jungbluth S."/>
            <person name="Walsh D.A."/>
            <person name="Denef V.J."/>
            <person name="McMahon K.D."/>
            <person name="Konstantinidis K.T."/>
            <person name="Eloe-Fadrosh E.A."/>
            <person name="Kyrpides N.C."/>
            <person name="Woyke T."/>
        </authorList>
    </citation>
    <scope>NUCLEOTIDE SEQUENCE</scope>
    <source>
        <strain evidence="1">GVMAG-S-ERX556106-38</strain>
    </source>
</reference>
<protein>
    <submittedName>
        <fullName evidence="1">Uncharacterized protein</fullName>
    </submittedName>
</protein>
<dbReference type="EMBL" id="MN738836">
    <property type="protein sequence ID" value="QHT38907.1"/>
    <property type="molecule type" value="Genomic_DNA"/>
</dbReference>
<organism evidence="1">
    <name type="scientific">viral metagenome</name>
    <dbReference type="NCBI Taxonomy" id="1070528"/>
    <lineage>
        <taxon>unclassified sequences</taxon>
        <taxon>metagenomes</taxon>
        <taxon>organismal metagenomes</taxon>
    </lineage>
</organism>
<proteinExistence type="predicted"/>
<accession>A0A6C0FAM4</accession>